<dbReference type="InterPro" id="IPR002495">
    <property type="entry name" value="Glyco_trans_8"/>
</dbReference>
<evidence type="ECO:0000256" key="9">
    <source>
        <dbReference type="ARBA" id="ARBA00023056"/>
    </source>
</evidence>
<dbReference type="PANTHER" id="PTHR11183">
    <property type="entry name" value="GLYCOGENIN SUBFAMILY MEMBER"/>
    <property type="match status" value="1"/>
</dbReference>
<dbReference type="GO" id="GO:0005737">
    <property type="term" value="C:cytoplasm"/>
    <property type="evidence" value="ECO:0007669"/>
    <property type="project" value="UniProtKB-SubCell"/>
</dbReference>
<dbReference type="InterPro" id="IPR050587">
    <property type="entry name" value="GNT1/Glycosyltrans_8"/>
</dbReference>
<proteinExistence type="inferred from homology"/>
<comment type="catalytic activity">
    <reaction evidence="16">
        <text>L-tyrosyl-[glycogenin] + UDP-alpha-D-glucose = alpha-D-glucosyl-L-tyrosyl-[glycogenin] + UDP + H(+)</text>
        <dbReference type="Rhea" id="RHEA:23360"/>
        <dbReference type="Rhea" id="RHEA-COMP:14604"/>
        <dbReference type="Rhea" id="RHEA-COMP:14605"/>
        <dbReference type="ChEBI" id="CHEBI:15378"/>
        <dbReference type="ChEBI" id="CHEBI:46858"/>
        <dbReference type="ChEBI" id="CHEBI:58223"/>
        <dbReference type="ChEBI" id="CHEBI:58885"/>
        <dbReference type="ChEBI" id="CHEBI:140573"/>
        <dbReference type="EC" id="2.4.1.186"/>
    </reaction>
    <physiologicalReaction direction="left-to-right" evidence="16">
        <dbReference type="Rhea" id="RHEA:23361"/>
    </physiologicalReaction>
</comment>
<comment type="function">
    <text evidence="17">Glycogenin participates in the glycogen biosynthetic process along with glycogen synthase and glycogen branching enzyme. It catalyzes the formation of a short alpha (1,4)-glucosyl chain covalently attached via a glucose 1-O-tyrosyl linkage to internal tyrosine residues and these chains act as primers for the elongation reaction catalyzed by glycogen synthase.</text>
</comment>
<evidence type="ECO:0000256" key="11">
    <source>
        <dbReference type="ARBA" id="ARBA00023211"/>
    </source>
</evidence>
<dbReference type="AlphaFoldDB" id="A0AAD1VMR6"/>
<evidence type="ECO:0000256" key="8">
    <source>
        <dbReference type="ARBA" id="ARBA00022723"/>
    </source>
</evidence>
<evidence type="ECO:0000313" key="19">
    <source>
        <dbReference type="Proteomes" id="UP001295444"/>
    </source>
</evidence>
<keyword evidence="6" id="KW-0597">Phosphoprotein</keyword>
<keyword evidence="11" id="KW-0464">Manganese</keyword>
<organism evidence="18 19">
    <name type="scientific">Pelobates cultripes</name>
    <name type="common">Western spadefoot toad</name>
    <dbReference type="NCBI Taxonomy" id="61616"/>
    <lineage>
        <taxon>Eukaryota</taxon>
        <taxon>Metazoa</taxon>
        <taxon>Chordata</taxon>
        <taxon>Craniata</taxon>
        <taxon>Vertebrata</taxon>
        <taxon>Euteleostomi</taxon>
        <taxon>Amphibia</taxon>
        <taxon>Batrachia</taxon>
        <taxon>Anura</taxon>
        <taxon>Pelobatoidea</taxon>
        <taxon>Pelobatidae</taxon>
        <taxon>Pelobates</taxon>
    </lineage>
</organism>
<keyword evidence="12" id="KW-0539">Nucleus</keyword>
<sequence length="492" mass="55327">MPTKEAPGNRAVDWRRVPDTRRLSSTVRVLGTRLLPLSLARNKKPAIDWVIGHSFVVWAQKRAQERTYGENLGLKSASALPPALTLTSQHSVLAGSFITAACVTVPSTITAGKGNWRTYYKCGVSEKLTLKTMPVTDQAFVTLVTNDIYCQGALVLGKSLRNHSTSRKLVVMITSHVTSRMRGVLAHIFDEVVEVDALNSADSVRLALLRRPELGITFTKLQCWTLTRYTKCVYMDADTIVLCNIDELFDRDELSAAPDSGWPDCFNSGVFVFKPSVETFNRLLQFADNHGSFDGGDQGLLNSFFNNWAVSDIHKHLPFIYNLSISSVYTYRPAFKQFGSDAKVVHFIGTPKPWNLKYNPQTKSIVEDESLSGQQHLSFLVLWWEIYISDVLPFLTETAVSEGSTSEQHNFGRIELVMKNENPSPVCSPEAPNDTAEKTAQLAQTASELSIQEAEEKLRTEEERRNWEQGHIDYMGKYSFDNIQKKLDRFLQ</sequence>
<comment type="similarity">
    <text evidence="13">Belongs to the glycosyltransferase 8 family. Glycogenin subfamily.</text>
</comment>
<dbReference type="GO" id="GO:0005634">
    <property type="term" value="C:nucleus"/>
    <property type="evidence" value="ECO:0007669"/>
    <property type="project" value="UniProtKB-SubCell"/>
</dbReference>
<comment type="subcellular location">
    <subcellularLocation>
        <location evidence="3">Cytoplasm</location>
    </subcellularLocation>
    <subcellularLocation>
        <location evidence="2">Nucleus</location>
    </subcellularLocation>
</comment>
<reference evidence="18" key="1">
    <citation type="submission" date="2022-03" db="EMBL/GenBank/DDBJ databases">
        <authorList>
            <person name="Alioto T."/>
            <person name="Alioto T."/>
            <person name="Gomez Garrido J."/>
        </authorList>
    </citation>
    <scope>NUCLEOTIDE SEQUENCE</scope>
</reference>
<keyword evidence="9" id="KW-0320">Glycogen biosynthesis</keyword>
<evidence type="ECO:0000313" key="18">
    <source>
        <dbReference type="EMBL" id="CAH2220493.1"/>
    </source>
</evidence>
<evidence type="ECO:0000256" key="12">
    <source>
        <dbReference type="ARBA" id="ARBA00023242"/>
    </source>
</evidence>
<keyword evidence="7" id="KW-0808">Transferase</keyword>
<dbReference type="FunFam" id="3.90.550.10:FF:000025">
    <property type="entry name" value="Glycogenin-1 isoform 1"/>
    <property type="match status" value="1"/>
</dbReference>
<evidence type="ECO:0000256" key="16">
    <source>
        <dbReference type="ARBA" id="ARBA00047924"/>
    </source>
</evidence>
<dbReference type="EMBL" id="OW240912">
    <property type="protein sequence ID" value="CAH2220493.1"/>
    <property type="molecule type" value="Genomic_DNA"/>
</dbReference>
<evidence type="ECO:0000256" key="3">
    <source>
        <dbReference type="ARBA" id="ARBA00004496"/>
    </source>
</evidence>
<dbReference type="Pfam" id="PF01501">
    <property type="entry name" value="Glyco_transf_8"/>
    <property type="match status" value="1"/>
</dbReference>
<dbReference type="Gene3D" id="3.90.550.10">
    <property type="entry name" value="Spore Coat Polysaccharide Biosynthesis Protein SpsA, Chain A"/>
    <property type="match status" value="1"/>
</dbReference>
<evidence type="ECO:0000256" key="17">
    <source>
        <dbReference type="ARBA" id="ARBA00049637"/>
    </source>
</evidence>
<gene>
    <name evidence="18" type="ORF">PECUL_23A016557</name>
</gene>
<evidence type="ECO:0000256" key="6">
    <source>
        <dbReference type="ARBA" id="ARBA00022553"/>
    </source>
</evidence>
<comment type="catalytic activity">
    <reaction evidence="15">
        <text>[1,4-alpha-D-glucosyl](n)-L-tyrosyl-[glycogenin] + UDP-alpha-D-glucose = [1,4-alpha-D-glucosyl](n+1)-L-tyrosyl-[glycogenin] + UDP + H(+)</text>
        <dbReference type="Rhea" id="RHEA:56560"/>
        <dbReference type="Rhea" id="RHEA-COMP:14606"/>
        <dbReference type="Rhea" id="RHEA-COMP:14607"/>
        <dbReference type="ChEBI" id="CHEBI:15378"/>
        <dbReference type="ChEBI" id="CHEBI:58223"/>
        <dbReference type="ChEBI" id="CHEBI:58885"/>
        <dbReference type="ChEBI" id="CHEBI:140574"/>
        <dbReference type="EC" id="2.4.1.186"/>
    </reaction>
    <physiologicalReaction direction="left-to-right" evidence="15">
        <dbReference type="Rhea" id="RHEA:56561"/>
    </physiologicalReaction>
</comment>
<keyword evidence="10" id="KW-0325">Glycoprotein</keyword>
<comment type="cofactor">
    <cofactor evidence="1">
        <name>Mn(2+)</name>
        <dbReference type="ChEBI" id="CHEBI:29035"/>
    </cofactor>
</comment>
<name>A0AAD1VMR6_PELCU</name>
<dbReference type="GO" id="GO:0005978">
    <property type="term" value="P:glycogen biosynthetic process"/>
    <property type="evidence" value="ECO:0007669"/>
    <property type="project" value="UniProtKB-KW"/>
</dbReference>
<dbReference type="GO" id="GO:0046872">
    <property type="term" value="F:metal ion binding"/>
    <property type="evidence" value="ECO:0007669"/>
    <property type="project" value="UniProtKB-KW"/>
</dbReference>
<keyword evidence="8" id="KW-0479">Metal-binding</keyword>
<dbReference type="EC" id="2.4.1.186" evidence="14"/>
<dbReference type="SUPFAM" id="SSF53448">
    <property type="entry name" value="Nucleotide-diphospho-sugar transferases"/>
    <property type="match status" value="1"/>
</dbReference>
<comment type="pathway">
    <text evidence="4">Glycan biosynthesis; glycogen biosynthesis.</text>
</comment>
<dbReference type="GO" id="GO:0008466">
    <property type="term" value="F:glycogenin glucosyltransferase activity"/>
    <property type="evidence" value="ECO:0007669"/>
    <property type="project" value="UniProtKB-EC"/>
</dbReference>
<accession>A0AAD1VMR6</accession>
<dbReference type="CDD" id="cd02537">
    <property type="entry name" value="GT8_Glycogenin"/>
    <property type="match status" value="1"/>
</dbReference>
<evidence type="ECO:0000256" key="15">
    <source>
        <dbReference type="ARBA" id="ARBA00047374"/>
    </source>
</evidence>
<protein>
    <recommendedName>
        <fullName evidence="14">glycogenin glucosyltransferase</fullName>
        <ecNumber evidence="14">2.4.1.186</ecNumber>
    </recommendedName>
</protein>
<evidence type="ECO:0000256" key="5">
    <source>
        <dbReference type="ARBA" id="ARBA00022490"/>
    </source>
</evidence>
<keyword evidence="5" id="KW-0963">Cytoplasm</keyword>
<evidence type="ECO:0000256" key="14">
    <source>
        <dbReference type="ARBA" id="ARBA00038934"/>
    </source>
</evidence>
<keyword evidence="19" id="KW-1185">Reference proteome</keyword>
<evidence type="ECO:0000256" key="13">
    <source>
        <dbReference type="ARBA" id="ARBA00038162"/>
    </source>
</evidence>
<evidence type="ECO:0000256" key="1">
    <source>
        <dbReference type="ARBA" id="ARBA00001936"/>
    </source>
</evidence>
<evidence type="ECO:0000256" key="7">
    <source>
        <dbReference type="ARBA" id="ARBA00022679"/>
    </source>
</evidence>
<evidence type="ECO:0000256" key="4">
    <source>
        <dbReference type="ARBA" id="ARBA00004964"/>
    </source>
</evidence>
<evidence type="ECO:0000256" key="2">
    <source>
        <dbReference type="ARBA" id="ARBA00004123"/>
    </source>
</evidence>
<evidence type="ECO:0000256" key="10">
    <source>
        <dbReference type="ARBA" id="ARBA00023180"/>
    </source>
</evidence>
<dbReference type="InterPro" id="IPR029044">
    <property type="entry name" value="Nucleotide-diphossugar_trans"/>
</dbReference>
<dbReference type="Proteomes" id="UP001295444">
    <property type="component" value="Chromosome 01"/>
</dbReference>